<dbReference type="AlphaFoldDB" id="W2T366"/>
<dbReference type="KEGG" id="nai:NECAME_03799"/>
<dbReference type="OrthoDB" id="5871885at2759"/>
<evidence type="ECO:0000313" key="1">
    <source>
        <dbReference type="EMBL" id="ETN75417.1"/>
    </source>
</evidence>
<gene>
    <name evidence="1" type="ORF">NECAME_03799</name>
</gene>
<name>W2T366_NECAM</name>
<reference evidence="2" key="1">
    <citation type="journal article" date="2014" name="Nat. Genet.">
        <title>Genome of the human hookworm Necator americanus.</title>
        <authorList>
            <person name="Tang Y.T."/>
            <person name="Gao X."/>
            <person name="Rosa B.A."/>
            <person name="Abubucker S."/>
            <person name="Hallsworth-Pepin K."/>
            <person name="Martin J."/>
            <person name="Tyagi R."/>
            <person name="Heizer E."/>
            <person name="Zhang X."/>
            <person name="Bhonagiri-Palsikar V."/>
            <person name="Minx P."/>
            <person name="Warren W.C."/>
            <person name="Wang Q."/>
            <person name="Zhan B."/>
            <person name="Hotez P.J."/>
            <person name="Sternberg P.W."/>
            <person name="Dougall A."/>
            <person name="Gaze S.T."/>
            <person name="Mulvenna J."/>
            <person name="Sotillo J."/>
            <person name="Ranganathan S."/>
            <person name="Rabelo E.M."/>
            <person name="Wilson R.K."/>
            <person name="Felgner P.L."/>
            <person name="Bethony J."/>
            <person name="Hawdon J.M."/>
            <person name="Gasser R.B."/>
            <person name="Loukas A."/>
            <person name="Mitreva M."/>
        </authorList>
    </citation>
    <scope>NUCLEOTIDE SEQUENCE [LARGE SCALE GENOMIC DNA]</scope>
</reference>
<accession>W2T366</accession>
<protein>
    <submittedName>
        <fullName evidence="1">Uncharacterized protein</fullName>
    </submittedName>
</protein>
<dbReference type="EMBL" id="KI660300">
    <property type="protein sequence ID" value="ETN75417.1"/>
    <property type="molecule type" value="Genomic_DNA"/>
</dbReference>
<keyword evidence="2" id="KW-1185">Reference proteome</keyword>
<organism evidence="1 2">
    <name type="scientific">Necator americanus</name>
    <name type="common">Human hookworm</name>
    <dbReference type="NCBI Taxonomy" id="51031"/>
    <lineage>
        <taxon>Eukaryota</taxon>
        <taxon>Metazoa</taxon>
        <taxon>Ecdysozoa</taxon>
        <taxon>Nematoda</taxon>
        <taxon>Chromadorea</taxon>
        <taxon>Rhabditida</taxon>
        <taxon>Rhabditina</taxon>
        <taxon>Rhabditomorpha</taxon>
        <taxon>Strongyloidea</taxon>
        <taxon>Ancylostomatidae</taxon>
        <taxon>Bunostominae</taxon>
        <taxon>Necator</taxon>
    </lineage>
</organism>
<dbReference type="Proteomes" id="UP000053676">
    <property type="component" value="Unassembled WGS sequence"/>
</dbReference>
<evidence type="ECO:0000313" key="2">
    <source>
        <dbReference type="Proteomes" id="UP000053676"/>
    </source>
</evidence>
<proteinExistence type="predicted"/>
<sequence>MLHISLPSVQNSLKAISERLFLLLSEYSVLGSAANKESVLALNQLLCKVSLIVYFRFSLIPVNF</sequence>